<keyword evidence="2" id="KW-1185">Reference proteome</keyword>
<dbReference type="AlphaFoldDB" id="A0A9X2FID5"/>
<sequence>MAITVLPVDHGATPPCPSMLQEAFTVLDERHLPATWAIAHTGSDLRLAQSLLAGRVVHELAFVLRGGDIGNEAAGFPRFSHIAERVELPLRSLVAAASGVHPSLLTQWGVEAFVPLGSDYPPSRTGLPRALTWGVWEIPVTDRLATPGDNIEVAQLERRIHHTVRESTRLHLLWQLSPQSNGRLSDDVVHMLDLVAEYHGRGWLAMETAGSAAAEVSRLATPRLAA</sequence>
<accession>A0A9X2FID5</accession>
<evidence type="ECO:0000313" key="2">
    <source>
        <dbReference type="Proteomes" id="UP001155241"/>
    </source>
</evidence>
<evidence type="ECO:0000313" key="1">
    <source>
        <dbReference type="EMBL" id="MCO6047719.1"/>
    </source>
</evidence>
<comment type="caution">
    <text evidence="1">The sequence shown here is derived from an EMBL/GenBank/DDBJ whole genome shotgun (WGS) entry which is preliminary data.</text>
</comment>
<reference evidence="1" key="1">
    <citation type="submission" date="2022-06" db="EMBL/GenBank/DDBJ databases">
        <title>Aeoliella straminimaris, a novel planctomycete from sediments.</title>
        <authorList>
            <person name="Vitorino I.R."/>
            <person name="Lage O.M."/>
        </authorList>
    </citation>
    <scope>NUCLEOTIDE SEQUENCE</scope>
    <source>
        <strain evidence="1">ICT_H6.2</strain>
    </source>
</reference>
<dbReference type="Proteomes" id="UP001155241">
    <property type="component" value="Unassembled WGS sequence"/>
</dbReference>
<protein>
    <submittedName>
        <fullName evidence="1">Uncharacterized protein</fullName>
    </submittedName>
</protein>
<gene>
    <name evidence="1" type="ORF">NG895_27765</name>
</gene>
<proteinExistence type="predicted"/>
<name>A0A9X2FID5_9BACT</name>
<organism evidence="1 2">
    <name type="scientific">Aeoliella straminimaris</name>
    <dbReference type="NCBI Taxonomy" id="2954799"/>
    <lineage>
        <taxon>Bacteria</taxon>
        <taxon>Pseudomonadati</taxon>
        <taxon>Planctomycetota</taxon>
        <taxon>Planctomycetia</taxon>
        <taxon>Pirellulales</taxon>
        <taxon>Lacipirellulaceae</taxon>
        <taxon>Aeoliella</taxon>
    </lineage>
</organism>
<dbReference type="EMBL" id="JAMXLR010000092">
    <property type="protein sequence ID" value="MCO6047719.1"/>
    <property type="molecule type" value="Genomic_DNA"/>
</dbReference>
<dbReference type="RefSeq" id="WP_252855828.1">
    <property type="nucleotide sequence ID" value="NZ_JAMXLR010000092.1"/>
</dbReference>